<keyword evidence="3" id="KW-1185">Reference proteome</keyword>
<dbReference type="Pfam" id="PF00561">
    <property type="entry name" value="Abhydrolase_1"/>
    <property type="match status" value="1"/>
</dbReference>
<sequence length="279" mass="31112">MDFNPTRAVVHNEGCDIHYWYQGAGPMILFVPGGNGHGRQYNLIMAALSDRFTCVAFDRRGMSASKVQVNTILNPPMQTRDMLAIIKAMGFEKAIIFGNSLGGLLGFVFAHDYPQFVEHLIAHEAPTMNILPNQSEIFEWFLHIRETRATKGWEAAADVFRSLLVGYGPTNDEGHHPRSFTEPENNENFFNNEIDIVALYTPNFHRIKENGTSVGVMAGKASGDALYVRTTVEQAKLLDCPRMVVPGHHGGYESEVEAFVPFFYEMLGILEAKKGAKAE</sequence>
<dbReference type="PANTHER" id="PTHR43194">
    <property type="entry name" value="HYDROLASE ALPHA/BETA FOLD FAMILY"/>
    <property type="match status" value="1"/>
</dbReference>
<dbReference type="OrthoDB" id="408373at2759"/>
<dbReference type="EMBL" id="JAGPNK010000015">
    <property type="protein sequence ID" value="KAH7308525.1"/>
    <property type="molecule type" value="Genomic_DNA"/>
</dbReference>
<dbReference type="InterPro" id="IPR000073">
    <property type="entry name" value="AB_hydrolase_1"/>
</dbReference>
<dbReference type="Gene3D" id="3.40.50.1820">
    <property type="entry name" value="alpha/beta hydrolase"/>
    <property type="match status" value="1"/>
</dbReference>
<feature type="domain" description="AB hydrolase-1" evidence="1">
    <location>
        <begin position="26"/>
        <end position="194"/>
    </location>
</feature>
<evidence type="ECO:0000259" key="1">
    <source>
        <dbReference type="Pfam" id="PF00561"/>
    </source>
</evidence>
<reference evidence="2" key="1">
    <citation type="journal article" date="2021" name="Nat. Commun.">
        <title>Genetic determinants of endophytism in the Arabidopsis root mycobiome.</title>
        <authorList>
            <person name="Mesny F."/>
            <person name="Miyauchi S."/>
            <person name="Thiergart T."/>
            <person name="Pickel B."/>
            <person name="Atanasova L."/>
            <person name="Karlsson M."/>
            <person name="Huettel B."/>
            <person name="Barry K.W."/>
            <person name="Haridas S."/>
            <person name="Chen C."/>
            <person name="Bauer D."/>
            <person name="Andreopoulos W."/>
            <person name="Pangilinan J."/>
            <person name="LaButti K."/>
            <person name="Riley R."/>
            <person name="Lipzen A."/>
            <person name="Clum A."/>
            <person name="Drula E."/>
            <person name="Henrissat B."/>
            <person name="Kohler A."/>
            <person name="Grigoriev I.V."/>
            <person name="Martin F.M."/>
            <person name="Hacquard S."/>
        </authorList>
    </citation>
    <scope>NUCLEOTIDE SEQUENCE</scope>
    <source>
        <strain evidence="2">MPI-CAGE-CH-0235</strain>
    </source>
</reference>
<dbReference type="InterPro" id="IPR029058">
    <property type="entry name" value="AB_hydrolase_fold"/>
</dbReference>
<comment type="caution">
    <text evidence="2">The sequence shown here is derived from an EMBL/GenBank/DDBJ whole genome shotgun (WGS) entry which is preliminary data.</text>
</comment>
<name>A0A8K0WMB7_9HYPO</name>
<accession>A0A8K0WMB7</accession>
<protein>
    <submittedName>
        <fullName evidence="2">Acetyltransferase/esterase</fullName>
    </submittedName>
</protein>
<evidence type="ECO:0000313" key="3">
    <source>
        <dbReference type="Proteomes" id="UP000813444"/>
    </source>
</evidence>
<dbReference type="AlphaFoldDB" id="A0A8K0WMB7"/>
<evidence type="ECO:0000313" key="2">
    <source>
        <dbReference type="EMBL" id="KAH7308525.1"/>
    </source>
</evidence>
<dbReference type="Proteomes" id="UP000813444">
    <property type="component" value="Unassembled WGS sequence"/>
</dbReference>
<dbReference type="InterPro" id="IPR050228">
    <property type="entry name" value="Carboxylesterase_BioH"/>
</dbReference>
<gene>
    <name evidence="2" type="ORF">B0I35DRAFT_442124</name>
</gene>
<proteinExistence type="predicted"/>
<dbReference type="PANTHER" id="PTHR43194:SF2">
    <property type="entry name" value="PEROXISOMAL MEMBRANE PROTEIN LPX1"/>
    <property type="match status" value="1"/>
</dbReference>
<organism evidence="2 3">
    <name type="scientific">Stachybotrys elegans</name>
    <dbReference type="NCBI Taxonomy" id="80388"/>
    <lineage>
        <taxon>Eukaryota</taxon>
        <taxon>Fungi</taxon>
        <taxon>Dikarya</taxon>
        <taxon>Ascomycota</taxon>
        <taxon>Pezizomycotina</taxon>
        <taxon>Sordariomycetes</taxon>
        <taxon>Hypocreomycetidae</taxon>
        <taxon>Hypocreales</taxon>
        <taxon>Stachybotryaceae</taxon>
        <taxon>Stachybotrys</taxon>
    </lineage>
</organism>
<dbReference type="SUPFAM" id="SSF53474">
    <property type="entry name" value="alpha/beta-Hydrolases"/>
    <property type="match status" value="1"/>
</dbReference>